<dbReference type="AlphaFoldDB" id="A0A974DJ26"/>
<feature type="transmembrane region" description="Helical" evidence="1">
    <location>
        <begin position="106"/>
        <end position="129"/>
    </location>
</feature>
<accession>A0A974DJ26</accession>
<evidence type="ECO:0000313" key="2">
    <source>
        <dbReference type="EMBL" id="OCT91976.1"/>
    </source>
</evidence>
<dbReference type="EMBL" id="CM004469">
    <property type="protein sequence ID" value="OCT91976.1"/>
    <property type="molecule type" value="Genomic_DNA"/>
</dbReference>
<organism evidence="2 3">
    <name type="scientific">Xenopus laevis</name>
    <name type="common">African clawed frog</name>
    <dbReference type="NCBI Taxonomy" id="8355"/>
    <lineage>
        <taxon>Eukaryota</taxon>
        <taxon>Metazoa</taxon>
        <taxon>Chordata</taxon>
        <taxon>Craniata</taxon>
        <taxon>Vertebrata</taxon>
        <taxon>Euteleostomi</taxon>
        <taxon>Amphibia</taxon>
        <taxon>Batrachia</taxon>
        <taxon>Anura</taxon>
        <taxon>Pipoidea</taxon>
        <taxon>Pipidae</taxon>
        <taxon>Xenopodinae</taxon>
        <taxon>Xenopus</taxon>
        <taxon>Xenopus</taxon>
    </lineage>
</organism>
<name>A0A974DJ26_XENLA</name>
<evidence type="ECO:0000256" key="1">
    <source>
        <dbReference type="SAM" id="Phobius"/>
    </source>
</evidence>
<sequence length="157" mass="17931">MGHVWAIGYLYIVLVNAYYEVTVADDIGRNMILCIGDLQTKNQCQELCLGFNSSLESLLEKIINGYCHAAAIRCRQQEMGNDCDKKQTTKRDYAYPYIDCMAESCWAVICVLVLTVLTVACYLTELIIVQRQRKLGRRIHTTVQKKQSIYSSDDDSR</sequence>
<gene>
    <name evidence="2" type="ORF">XELAEV_18015033mg</name>
</gene>
<proteinExistence type="predicted"/>
<keyword evidence="1" id="KW-0472">Membrane</keyword>
<keyword evidence="1" id="KW-0812">Transmembrane</keyword>
<dbReference type="Proteomes" id="UP000694892">
    <property type="component" value="Chromosome 2S"/>
</dbReference>
<keyword evidence="1" id="KW-1133">Transmembrane helix</keyword>
<reference evidence="3" key="1">
    <citation type="journal article" date="2016" name="Nature">
        <title>Genome evolution in the allotetraploid frog Xenopus laevis.</title>
        <authorList>
            <person name="Session A.M."/>
            <person name="Uno Y."/>
            <person name="Kwon T."/>
            <person name="Chapman J.A."/>
            <person name="Toyoda A."/>
            <person name="Takahashi S."/>
            <person name="Fukui A."/>
            <person name="Hikosaka A."/>
            <person name="Suzuki A."/>
            <person name="Kondo M."/>
            <person name="van Heeringen S.J."/>
            <person name="Quigley I."/>
            <person name="Heinz S."/>
            <person name="Ogino H."/>
            <person name="Ochi H."/>
            <person name="Hellsten U."/>
            <person name="Lyons J.B."/>
            <person name="Simakov O."/>
            <person name="Putnam N."/>
            <person name="Stites J."/>
            <person name="Kuroki Y."/>
            <person name="Tanaka T."/>
            <person name="Michiue T."/>
            <person name="Watanabe M."/>
            <person name="Bogdanovic O."/>
            <person name="Lister R."/>
            <person name="Georgiou G."/>
            <person name="Paranjpe S.S."/>
            <person name="van Kruijsbergen I."/>
            <person name="Shu S."/>
            <person name="Carlson J."/>
            <person name="Kinoshita T."/>
            <person name="Ohta Y."/>
            <person name="Mawaribuchi S."/>
            <person name="Jenkins J."/>
            <person name="Grimwood J."/>
            <person name="Schmutz J."/>
            <person name="Mitros T."/>
            <person name="Mozaffari S.V."/>
            <person name="Suzuki Y."/>
            <person name="Haramoto Y."/>
            <person name="Yamamoto T.S."/>
            <person name="Takagi C."/>
            <person name="Heald R."/>
            <person name="Miller K."/>
            <person name="Haudenschild C."/>
            <person name="Kitzman J."/>
            <person name="Nakayama T."/>
            <person name="Izutsu Y."/>
            <person name="Robert J."/>
            <person name="Fortriede J."/>
            <person name="Burns K."/>
            <person name="Lotay V."/>
            <person name="Karimi K."/>
            <person name="Yasuoka Y."/>
            <person name="Dichmann D.S."/>
            <person name="Flajnik M.F."/>
            <person name="Houston D.W."/>
            <person name="Shendure J."/>
            <person name="DuPasquier L."/>
            <person name="Vize P.D."/>
            <person name="Zorn A.M."/>
            <person name="Ito M."/>
            <person name="Marcotte E.M."/>
            <person name="Wallingford J.B."/>
            <person name="Ito Y."/>
            <person name="Asashima M."/>
            <person name="Ueno N."/>
            <person name="Matsuda Y."/>
            <person name="Veenstra G.J."/>
            <person name="Fujiyama A."/>
            <person name="Harland R.M."/>
            <person name="Taira M."/>
            <person name="Rokhsar D.S."/>
        </authorList>
    </citation>
    <scope>NUCLEOTIDE SEQUENCE [LARGE SCALE GENOMIC DNA]</scope>
    <source>
        <strain evidence="3">J</strain>
    </source>
</reference>
<evidence type="ECO:0000313" key="3">
    <source>
        <dbReference type="Proteomes" id="UP000694892"/>
    </source>
</evidence>
<protein>
    <submittedName>
        <fullName evidence="2">Uncharacterized protein</fullName>
    </submittedName>
</protein>